<dbReference type="GO" id="GO:0009986">
    <property type="term" value="C:cell surface"/>
    <property type="evidence" value="ECO:0007669"/>
    <property type="project" value="UniProtKB-SubCell"/>
</dbReference>
<evidence type="ECO:0008006" key="6">
    <source>
        <dbReference type="Google" id="ProtNLM"/>
    </source>
</evidence>
<gene>
    <name evidence="4" type="ORF">EP57_07075</name>
</gene>
<dbReference type="Pfam" id="PF07963">
    <property type="entry name" value="N_methyl"/>
    <property type="match status" value="1"/>
</dbReference>
<dbReference type="Proteomes" id="UP000029844">
    <property type="component" value="Unassembled WGS sequence"/>
</dbReference>
<dbReference type="GeneID" id="58717139"/>
<evidence type="ECO:0000256" key="3">
    <source>
        <dbReference type="SAM" id="Phobius"/>
    </source>
</evidence>
<evidence type="ECO:0000256" key="2">
    <source>
        <dbReference type="ARBA" id="ARBA00023287"/>
    </source>
</evidence>
<dbReference type="GO" id="GO:0030420">
    <property type="term" value="P:establishment of competence for transformation"/>
    <property type="evidence" value="ECO:0007669"/>
    <property type="project" value="UniProtKB-KW"/>
</dbReference>
<protein>
    <recommendedName>
        <fullName evidence="6">Prepilin-type N-terminal cleavage/methylation domain-containing protein</fullName>
    </recommendedName>
</protein>
<dbReference type="NCBIfam" id="TIGR02532">
    <property type="entry name" value="IV_pilin_GFxxxE"/>
    <property type="match status" value="1"/>
</dbReference>
<dbReference type="AlphaFoldDB" id="A0A099W9B4"/>
<keyword evidence="3" id="KW-0472">Membrane</keyword>
<dbReference type="NCBIfam" id="NF040982">
    <property type="entry name" value="ComGD"/>
    <property type="match status" value="1"/>
</dbReference>
<keyword evidence="3" id="KW-0812">Transmembrane</keyword>
<comment type="subcellular location">
    <subcellularLocation>
        <location evidence="1">Cell surface</location>
    </subcellularLocation>
</comment>
<evidence type="ECO:0000256" key="1">
    <source>
        <dbReference type="ARBA" id="ARBA00004241"/>
    </source>
</evidence>
<sequence>MRQNGFTLMEMLLVLAITLIICSISFIPAGSLIVQISERQSLDQLKIDIMQLQSIAVLTNQETILTLDGSKNIYFGSTTDSLQPKLSRKFTETLHFAEKSEQVFRFSPPYGNINKFKTIVIEGFKKKYALIFQIGKGRFRIEEI</sequence>
<proteinExistence type="predicted"/>
<feature type="transmembrane region" description="Helical" evidence="3">
    <location>
        <begin position="12"/>
        <end position="34"/>
    </location>
</feature>
<dbReference type="eggNOG" id="COG4970">
    <property type="taxonomic scope" value="Bacteria"/>
</dbReference>
<evidence type="ECO:0000313" key="4">
    <source>
        <dbReference type="EMBL" id="KGL41597.1"/>
    </source>
</evidence>
<accession>A0A099W9B4</accession>
<reference evidence="4 5" key="1">
    <citation type="submission" date="2014-05" db="EMBL/GenBank/DDBJ databases">
        <title>Novel Listeriaceae from food processing environments.</title>
        <authorList>
            <person name="den Bakker H.C."/>
        </authorList>
    </citation>
    <scope>NUCLEOTIDE SEQUENCE [LARGE SCALE GENOMIC DNA]</scope>
    <source>
        <strain evidence="4 5">FSL A5-0281</strain>
    </source>
</reference>
<name>A0A099W9B4_9LIST</name>
<dbReference type="STRING" id="1552123.EP57_07075"/>
<dbReference type="InterPro" id="IPR045584">
    <property type="entry name" value="Pilin-like"/>
</dbReference>
<dbReference type="PIRSF" id="PIRSF021292">
    <property type="entry name" value="Competence_ComGD"/>
    <property type="match status" value="1"/>
</dbReference>
<dbReference type="InterPro" id="IPR016785">
    <property type="entry name" value="ComGD"/>
</dbReference>
<dbReference type="InterPro" id="IPR012902">
    <property type="entry name" value="N_methyl_site"/>
</dbReference>
<organism evidence="4 5">
    <name type="scientific">Listeria booriae</name>
    <dbReference type="NCBI Taxonomy" id="1552123"/>
    <lineage>
        <taxon>Bacteria</taxon>
        <taxon>Bacillati</taxon>
        <taxon>Bacillota</taxon>
        <taxon>Bacilli</taxon>
        <taxon>Bacillales</taxon>
        <taxon>Listeriaceae</taxon>
        <taxon>Listeria</taxon>
    </lineage>
</organism>
<dbReference type="EMBL" id="JNFA01000019">
    <property type="protein sequence ID" value="KGL41597.1"/>
    <property type="molecule type" value="Genomic_DNA"/>
</dbReference>
<comment type="caution">
    <text evidence="4">The sequence shown here is derived from an EMBL/GenBank/DDBJ whole genome shotgun (WGS) entry which is preliminary data.</text>
</comment>
<keyword evidence="5" id="KW-1185">Reference proteome</keyword>
<evidence type="ECO:0000313" key="5">
    <source>
        <dbReference type="Proteomes" id="UP000029844"/>
    </source>
</evidence>
<dbReference type="SUPFAM" id="SSF54523">
    <property type="entry name" value="Pili subunits"/>
    <property type="match status" value="1"/>
</dbReference>
<dbReference type="RefSeq" id="WP_036085424.1">
    <property type="nucleotide sequence ID" value="NZ_CBCSHQ010000005.1"/>
</dbReference>
<keyword evidence="2" id="KW-0178">Competence</keyword>
<keyword evidence="3" id="KW-1133">Transmembrane helix</keyword>